<gene>
    <name evidence="1" type="ORF">O4J56_19920</name>
</gene>
<dbReference type="RefSeq" id="WP_270687649.1">
    <property type="nucleotide sequence ID" value="NZ_JAQFWQ010000062.1"/>
</dbReference>
<reference evidence="1 2" key="1">
    <citation type="submission" date="2023-01" db="EMBL/GenBank/DDBJ databases">
        <title>Draft genome sequence of Nocardiopsis sp. RSe5-2 isolated from halophytes.</title>
        <authorList>
            <person name="Duangmal K."/>
            <person name="Chantavorakit T."/>
        </authorList>
    </citation>
    <scope>NUCLEOTIDE SEQUENCE [LARGE SCALE GENOMIC DNA]</scope>
    <source>
        <strain evidence="1 2">RSe5-2</strain>
    </source>
</reference>
<name>A0ABT4U7J9_9ACTN</name>
<dbReference type="SUPFAM" id="SSF48452">
    <property type="entry name" value="TPR-like"/>
    <property type="match status" value="1"/>
</dbReference>
<evidence type="ECO:0000313" key="2">
    <source>
        <dbReference type="Proteomes" id="UP001527866"/>
    </source>
</evidence>
<sequence>MTATTGSSSPSDAAGDESAFADLCDQARDLAHNGHFARAAQLYEKVLEGGSREHRAAAALGLAVARHSAGQVPEARAAARAAVETGHPEYAPRAAYHLALSCEEEGLLADAERAWTAVLDSGHDGYAPAAHHGLARAAEERGDADVARGHWERALEGDSDSVPDAAQDYAERLLARGETERAEAAVRRGLEAGEHPGLRMLLGAVHVERAIEQFGIVVDAAAPRDRAADPSAPSGDVPAPAAATAYELLARLLAVRGDQESAAQVWDEGTRHTDADVAGEVRSRLRRGFLEPDPEAEGADEAQWWEPYLEAAEAEGSTPMLAGELFAALGAVHARAALPLVEGEARVAELRGALEEAVRTPSEFMWGRALHDDFRERLRKASGSAEDVLPEGWPDLG</sequence>
<proteinExistence type="predicted"/>
<dbReference type="EMBL" id="JAQFWQ010000062">
    <property type="protein sequence ID" value="MDA2812923.1"/>
    <property type="molecule type" value="Genomic_DNA"/>
</dbReference>
<protein>
    <submittedName>
        <fullName evidence="1">Tetratricopeptide repeat protein</fullName>
    </submittedName>
</protein>
<keyword evidence="2" id="KW-1185">Reference proteome</keyword>
<comment type="caution">
    <text evidence="1">The sequence shown here is derived from an EMBL/GenBank/DDBJ whole genome shotgun (WGS) entry which is preliminary data.</text>
</comment>
<dbReference type="InterPro" id="IPR011990">
    <property type="entry name" value="TPR-like_helical_dom_sf"/>
</dbReference>
<organism evidence="1 2">
    <name type="scientific">Nocardiopsis endophytica</name>
    <dbReference type="NCBI Taxonomy" id="3018445"/>
    <lineage>
        <taxon>Bacteria</taxon>
        <taxon>Bacillati</taxon>
        <taxon>Actinomycetota</taxon>
        <taxon>Actinomycetes</taxon>
        <taxon>Streptosporangiales</taxon>
        <taxon>Nocardiopsidaceae</taxon>
        <taxon>Nocardiopsis</taxon>
    </lineage>
</organism>
<dbReference type="Gene3D" id="1.25.40.10">
    <property type="entry name" value="Tetratricopeptide repeat domain"/>
    <property type="match status" value="1"/>
</dbReference>
<accession>A0ABT4U7J9</accession>
<dbReference type="Proteomes" id="UP001527866">
    <property type="component" value="Unassembled WGS sequence"/>
</dbReference>
<evidence type="ECO:0000313" key="1">
    <source>
        <dbReference type="EMBL" id="MDA2812923.1"/>
    </source>
</evidence>